<evidence type="ECO:0000313" key="1">
    <source>
        <dbReference type="EMBL" id="QDN53950.1"/>
    </source>
</evidence>
<reference evidence="1" key="1">
    <citation type="submission" date="2018-12" db="EMBL/GenBank/DDBJ databases">
        <authorList>
            <person name="Yao X."/>
            <person name="Han J."/>
            <person name="Qu F."/>
            <person name="Domier L."/>
        </authorList>
    </citation>
    <scope>NUCLEOTIDE SEQUENCE</scope>
    <source>
        <strain evidence="1">GVE-OH</strain>
    </source>
</reference>
<proteinExistence type="predicted"/>
<sequence>MHGRSLVSLRYSVLDLANVLNRLCLEETPLEPALFNPLYFIEQEDQRTLILNQIAWQIVKGEEQLVVFKVSQIDRRALVGNDYDSECIRKLFLFSEFSQRNLGELHKFLGCEYLDSCYISELGGRCTLVTQSGNRVAVDVGLEYVAGIVKRLEGLCVIVKSTISENPKLPYLFKGKPSPYKNAPPLPFD</sequence>
<accession>A0A515VFR3</accession>
<protein>
    <submittedName>
        <fullName evidence="1">Uncharacterized protein</fullName>
    </submittedName>
</protein>
<dbReference type="EMBL" id="MK331711">
    <property type="protein sequence ID" value="QDN53950.1"/>
    <property type="molecule type" value="Genomic_RNA"/>
</dbReference>
<name>A0A515VFR3_9VIRU</name>
<organism evidence="1">
    <name type="scientific">Grapevine virus E</name>
    <dbReference type="NCBI Taxonomy" id="516956"/>
    <lineage>
        <taxon>Viruses</taxon>
        <taxon>Riboviria</taxon>
        <taxon>Orthornavirae</taxon>
        <taxon>Kitrinoviricota</taxon>
        <taxon>Alsuviricetes</taxon>
        <taxon>Tymovirales</taxon>
        <taxon>Betaflexiviridae</taxon>
        <taxon>Trivirinae</taxon>
        <taxon>Vitivirus</taxon>
        <taxon>Vitivirus epsilonvitis</taxon>
    </lineage>
</organism>